<dbReference type="OrthoDB" id="3210322at2"/>
<reference evidence="4 5" key="1">
    <citation type="journal article" date="2019" name="Environ. Microbiol.">
        <title>Species interactions and distinct microbial communities in high Arctic permafrost affected cryosols are associated with the CH4 and CO2 gas fluxes.</title>
        <authorList>
            <person name="Altshuler I."/>
            <person name="Hamel J."/>
            <person name="Turney S."/>
            <person name="Magnuson E."/>
            <person name="Levesque R."/>
            <person name="Greer C."/>
            <person name="Whyte L.G."/>
        </authorList>
    </citation>
    <scope>NUCLEOTIDE SEQUENCE [LARGE SCALE GENOMIC DNA]</scope>
    <source>
        <strain evidence="4 5">S9.3A</strain>
    </source>
</reference>
<feature type="domain" description="HTH-type transcriptional regulator MT1864/Rv1816-like C-terminal" evidence="3">
    <location>
        <begin position="92"/>
        <end position="243"/>
    </location>
</feature>
<dbReference type="Pfam" id="PF13305">
    <property type="entry name" value="TetR_C_33"/>
    <property type="match status" value="1"/>
</dbReference>
<sequence>MTAVPTRRERQRQATFDEIVDVSRLLLRNGEDVSVRAVAQEMGLTPPALYRYVDSHAELMMLVARSIFEDVVAAMTVARDEQAPDDPAAQVVAASAAFRAWALRNRIEFQMVFASGASMEMDEAARAKAAQTPVQITSLADCLPPDSGVHLFAAFFSEIFGRLWLRYQFDIPTDDELDPELLEILRSEIKPTEVTDGLGSPTPGMVWMFERAWARLYGTVTLEVFGHVHPGMISTGALFTATMLDIGADLNITDEWPRLQVVARAEAERTPPRPEQPS</sequence>
<gene>
    <name evidence="4" type="ORF">EAH86_19670</name>
</gene>
<dbReference type="RefSeq" id="WP_140743925.1">
    <property type="nucleotide sequence ID" value="NZ_RCZM01000009.1"/>
</dbReference>
<evidence type="ECO:0000313" key="5">
    <source>
        <dbReference type="Proteomes" id="UP000317722"/>
    </source>
</evidence>
<dbReference type="Gene3D" id="1.10.357.10">
    <property type="entry name" value="Tetracycline Repressor, domain 2"/>
    <property type="match status" value="1"/>
</dbReference>
<dbReference type="InterPro" id="IPR009057">
    <property type="entry name" value="Homeodomain-like_sf"/>
</dbReference>
<dbReference type="AlphaFoldDB" id="A0A502CK90"/>
<accession>A0A502CK90</accession>
<comment type="caution">
    <text evidence="4">The sequence shown here is derived from an EMBL/GenBank/DDBJ whole genome shotgun (WGS) entry which is preliminary data.</text>
</comment>
<dbReference type="InterPro" id="IPR036271">
    <property type="entry name" value="Tet_transcr_reg_TetR-rel_C_sf"/>
</dbReference>
<keyword evidence="2" id="KW-0804">Transcription</keyword>
<dbReference type="InterPro" id="IPR025996">
    <property type="entry name" value="MT1864/Rv1816-like_C"/>
</dbReference>
<evidence type="ECO:0000259" key="3">
    <source>
        <dbReference type="Pfam" id="PF13305"/>
    </source>
</evidence>
<dbReference type="SUPFAM" id="SSF46689">
    <property type="entry name" value="Homeodomain-like"/>
    <property type="match status" value="1"/>
</dbReference>
<dbReference type="Proteomes" id="UP000317722">
    <property type="component" value="Unassembled WGS sequence"/>
</dbReference>
<evidence type="ECO:0000313" key="4">
    <source>
        <dbReference type="EMBL" id="TPG12529.1"/>
    </source>
</evidence>
<dbReference type="EMBL" id="RCZM01000009">
    <property type="protein sequence ID" value="TPG12529.1"/>
    <property type="molecule type" value="Genomic_DNA"/>
</dbReference>
<protein>
    <submittedName>
        <fullName evidence="4">TetR/AcrR family transcriptional regulator</fullName>
    </submittedName>
</protein>
<evidence type="ECO:0000256" key="1">
    <source>
        <dbReference type="ARBA" id="ARBA00023015"/>
    </source>
</evidence>
<evidence type="ECO:0000256" key="2">
    <source>
        <dbReference type="ARBA" id="ARBA00023163"/>
    </source>
</evidence>
<name>A0A502CK90_9MICO</name>
<organism evidence="4 5">
    <name type="scientific">Pedococcus bigeumensis</name>
    <dbReference type="NCBI Taxonomy" id="433644"/>
    <lineage>
        <taxon>Bacteria</taxon>
        <taxon>Bacillati</taxon>
        <taxon>Actinomycetota</taxon>
        <taxon>Actinomycetes</taxon>
        <taxon>Micrococcales</taxon>
        <taxon>Intrasporangiaceae</taxon>
        <taxon>Pedococcus</taxon>
    </lineage>
</organism>
<keyword evidence="5" id="KW-1185">Reference proteome</keyword>
<keyword evidence="1" id="KW-0805">Transcription regulation</keyword>
<dbReference type="SUPFAM" id="SSF48498">
    <property type="entry name" value="Tetracyclin repressor-like, C-terminal domain"/>
    <property type="match status" value="1"/>
</dbReference>
<proteinExistence type="predicted"/>